<keyword evidence="1" id="KW-0812">Transmembrane</keyword>
<dbReference type="EMBL" id="UYJE01002956">
    <property type="protein sequence ID" value="VDI15235.1"/>
    <property type="molecule type" value="Genomic_DNA"/>
</dbReference>
<dbReference type="Proteomes" id="UP000596742">
    <property type="component" value="Unassembled WGS sequence"/>
</dbReference>
<keyword evidence="3" id="KW-1185">Reference proteome</keyword>
<dbReference type="AlphaFoldDB" id="A0A8B6D506"/>
<feature type="transmembrane region" description="Helical" evidence="1">
    <location>
        <begin position="121"/>
        <end position="146"/>
    </location>
</feature>
<keyword evidence="1" id="KW-1133">Transmembrane helix</keyword>
<comment type="caution">
    <text evidence="2">The sequence shown here is derived from an EMBL/GenBank/DDBJ whole genome shotgun (WGS) entry which is preliminary data.</text>
</comment>
<reference evidence="2" key="1">
    <citation type="submission" date="2018-11" db="EMBL/GenBank/DDBJ databases">
        <authorList>
            <person name="Alioto T."/>
            <person name="Alioto T."/>
        </authorList>
    </citation>
    <scope>NUCLEOTIDE SEQUENCE</scope>
</reference>
<sequence>MDLSFLVLERLLGKEPQKIVRIFIFRMWVGYCFDAGEVAFLWIYIGISYISDIWRYVFYGYCGFLGLVAFLLTFIMVQCILGTDLRRYKAVPYVMAYFKLSSAVNAGFIFFQLWNSGNRDVIVIVLMVFTGIDMGLDLIEMGLGFAGLSSDKIGKRQVQIDPTPIVEFIPPRKKY</sequence>
<dbReference type="OrthoDB" id="6045438at2759"/>
<keyword evidence="1" id="KW-0472">Membrane</keyword>
<feature type="transmembrane region" description="Helical" evidence="1">
    <location>
        <begin position="56"/>
        <end position="81"/>
    </location>
</feature>
<evidence type="ECO:0008006" key="4">
    <source>
        <dbReference type="Google" id="ProtNLM"/>
    </source>
</evidence>
<gene>
    <name evidence="2" type="ORF">MGAL_10B000165</name>
</gene>
<organism evidence="2 3">
    <name type="scientific">Mytilus galloprovincialis</name>
    <name type="common">Mediterranean mussel</name>
    <dbReference type="NCBI Taxonomy" id="29158"/>
    <lineage>
        <taxon>Eukaryota</taxon>
        <taxon>Metazoa</taxon>
        <taxon>Spiralia</taxon>
        <taxon>Lophotrochozoa</taxon>
        <taxon>Mollusca</taxon>
        <taxon>Bivalvia</taxon>
        <taxon>Autobranchia</taxon>
        <taxon>Pteriomorphia</taxon>
        <taxon>Mytilida</taxon>
        <taxon>Mytiloidea</taxon>
        <taxon>Mytilidae</taxon>
        <taxon>Mytilinae</taxon>
        <taxon>Mytilus</taxon>
    </lineage>
</organism>
<evidence type="ECO:0000313" key="3">
    <source>
        <dbReference type="Proteomes" id="UP000596742"/>
    </source>
</evidence>
<feature type="transmembrane region" description="Helical" evidence="1">
    <location>
        <begin position="28"/>
        <end position="50"/>
    </location>
</feature>
<feature type="transmembrane region" description="Helical" evidence="1">
    <location>
        <begin position="93"/>
        <end position="115"/>
    </location>
</feature>
<name>A0A8B6D506_MYTGA</name>
<protein>
    <recommendedName>
        <fullName evidence="4">XK-related protein</fullName>
    </recommendedName>
</protein>
<evidence type="ECO:0000313" key="2">
    <source>
        <dbReference type="EMBL" id="VDI15235.1"/>
    </source>
</evidence>
<evidence type="ECO:0000256" key="1">
    <source>
        <dbReference type="SAM" id="Phobius"/>
    </source>
</evidence>
<proteinExistence type="predicted"/>
<accession>A0A8B6D506</accession>